<keyword evidence="7" id="KW-0067">ATP-binding</keyword>
<organism evidence="11 12">
    <name type="scientific">Calidifontibacillus erzurumensis</name>
    <dbReference type="NCBI Taxonomy" id="2741433"/>
    <lineage>
        <taxon>Bacteria</taxon>
        <taxon>Bacillati</taxon>
        <taxon>Bacillota</taxon>
        <taxon>Bacilli</taxon>
        <taxon>Bacillales</taxon>
        <taxon>Bacillaceae</taxon>
        <taxon>Calidifontibacillus/Schinkia group</taxon>
        <taxon>Calidifontibacillus</taxon>
    </lineage>
</organism>
<dbReference type="InterPro" id="IPR013767">
    <property type="entry name" value="PAS_fold"/>
</dbReference>
<dbReference type="RefSeq" id="WP_173731907.1">
    <property type="nucleotide sequence ID" value="NZ_JABTTE010000020.1"/>
</dbReference>
<dbReference type="SMART" id="SM00388">
    <property type="entry name" value="HisKA"/>
    <property type="match status" value="1"/>
</dbReference>
<evidence type="ECO:0000259" key="10">
    <source>
        <dbReference type="PROSITE" id="PS50112"/>
    </source>
</evidence>
<dbReference type="PANTHER" id="PTHR43065:SF10">
    <property type="entry name" value="PEROXIDE STRESS-ACTIVATED HISTIDINE KINASE MAK3"/>
    <property type="match status" value="1"/>
</dbReference>
<dbReference type="InterPro" id="IPR000014">
    <property type="entry name" value="PAS"/>
</dbReference>
<dbReference type="GO" id="GO:0005524">
    <property type="term" value="F:ATP binding"/>
    <property type="evidence" value="ECO:0007669"/>
    <property type="project" value="UniProtKB-KW"/>
</dbReference>
<keyword evidence="3" id="KW-0597">Phosphoprotein</keyword>
<dbReference type="Pfam" id="PF02518">
    <property type="entry name" value="HATPase_c"/>
    <property type="match status" value="1"/>
</dbReference>
<reference evidence="11" key="1">
    <citation type="submission" date="2020-06" db="EMBL/GenBank/DDBJ databases">
        <title>A novel thermopfilic bacterium from Erzurum, Turkey.</title>
        <authorList>
            <person name="Adiguzel A."/>
            <person name="Ay H."/>
            <person name="Baltaci M.O."/>
        </authorList>
    </citation>
    <scope>NUCLEOTIDE SEQUENCE</scope>
    <source>
        <strain evidence="11">P2</strain>
    </source>
</reference>
<dbReference type="CDD" id="cd00082">
    <property type="entry name" value="HisKA"/>
    <property type="match status" value="1"/>
</dbReference>
<keyword evidence="6" id="KW-0418">Kinase</keyword>
<protein>
    <recommendedName>
        <fullName evidence="2">histidine kinase</fullName>
        <ecNumber evidence="2">2.7.13.3</ecNumber>
    </recommendedName>
</protein>
<keyword evidence="12" id="KW-1185">Reference proteome</keyword>
<evidence type="ECO:0000256" key="8">
    <source>
        <dbReference type="ARBA" id="ARBA00023012"/>
    </source>
</evidence>
<keyword evidence="5" id="KW-0547">Nucleotide-binding</keyword>
<dbReference type="InterPro" id="IPR004358">
    <property type="entry name" value="Sig_transdc_His_kin-like_C"/>
</dbReference>
<evidence type="ECO:0000256" key="5">
    <source>
        <dbReference type="ARBA" id="ARBA00022741"/>
    </source>
</evidence>
<dbReference type="Proteomes" id="UP000625804">
    <property type="component" value="Unassembled WGS sequence"/>
</dbReference>
<dbReference type="PANTHER" id="PTHR43065">
    <property type="entry name" value="SENSOR HISTIDINE KINASE"/>
    <property type="match status" value="1"/>
</dbReference>
<dbReference type="SUPFAM" id="SSF55785">
    <property type="entry name" value="PYP-like sensor domain (PAS domain)"/>
    <property type="match status" value="1"/>
</dbReference>
<dbReference type="Gene3D" id="3.30.450.40">
    <property type="match status" value="1"/>
</dbReference>
<dbReference type="EC" id="2.7.13.3" evidence="2"/>
<evidence type="ECO:0000256" key="2">
    <source>
        <dbReference type="ARBA" id="ARBA00012438"/>
    </source>
</evidence>
<dbReference type="SUPFAM" id="SSF47384">
    <property type="entry name" value="Homodimeric domain of signal transducing histidine kinase"/>
    <property type="match status" value="1"/>
</dbReference>
<dbReference type="EMBL" id="JABTTE010000020">
    <property type="protein sequence ID" value="NSL52701.1"/>
    <property type="molecule type" value="Genomic_DNA"/>
</dbReference>
<dbReference type="SMART" id="SM00387">
    <property type="entry name" value="HATPase_c"/>
    <property type="match status" value="1"/>
</dbReference>
<evidence type="ECO:0000256" key="3">
    <source>
        <dbReference type="ARBA" id="ARBA00022553"/>
    </source>
</evidence>
<gene>
    <name evidence="11" type="ORF">HR057_13145</name>
</gene>
<dbReference type="Pfam" id="PF00989">
    <property type="entry name" value="PAS"/>
    <property type="match status" value="1"/>
</dbReference>
<evidence type="ECO:0000256" key="6">
    <source>
        <dbReference type="ARBA" id="ARBA00022777"/>
    </source>
</evidence>
<accession>A0A8J8K943</accession>
<dbReference type="InterPro" id="IPR036890">
    <property type="entry name" value="HATPase_C_sf"/>
</dbReference>
<keyword evidence="8" id="KW-0902">Two-component regulatory system</keyword>
<dbReference type="SUPFAM" id="SSF55874">
    <property type="entry name" value="ATPase domain of HSP90 chaperone/DNA topoisomerase II/histidine kinase"/>
    <property type="match status" value="1"/>
</dbReference>
<keyword evidence="4" id="KW-0808">Transferase</keyword>
<dbReference type="InterPro" id="IPR003661">
    <property type="entry name" value="HisK_dim/P_dom"/>
</dbReference>
<evidence type="ECO:0000313" key="12">
    <source>
        <dbReference type="Proteomes" id="UP000625804"/>
    </source>
</evidence>
<proteinExistence type="predicted"/>
<dbReference type="GO" id="GO:0000155">
    <property type="term" value="F:phosphorelay sensor kinase activity"/>
    <property type="evidence" value="ECO:0007669"/>
    <property type="project" value="InterPro"/>
</dbReference>
<evidence type="ECO:0000256" key="4">
    <source>
        <dbReference type="ARBA" id="ARBA00022679"/>
    </source>
</evidence>
<dbReference type="InterPro" id="IPR029016">
    <property type="entry name" value="GAF-like_dom_sf"/>
</dbReference>
<dbReference type="SMART" id="SM00091">
    <property type="entry name" value="PAS"/>
    <property type="match status" value="1"/>
</dbReference>
<dbReference type="NCBIfam" id="TIGR00229">
    <property type="entry name" value="sensory_box"/>
    <property type="match status" value="1"/>
</dbReference>
<dbReference type="InterPro" id="IPR036097">
    <property type="entry name" value="HisK_dim/P_sf"/>
</dbReference>
<feature type="domain" description="Histidine kinase" evidence="9">
    <location>
        <begin position="325"/>
        <end position="534"/>
    </location>
</feature>
<dbReference type="InterPro" id="IPR035965">
    <property type="entry name" value="PAS-like_dom_sf"/>
</dbReference>
<evidence type="ECO:0000259" key="9">
    <source>
        <dbReference type="PROSITE" id="PS50109"/>
    </source>
</evidence>
<sequence length="538" mass="61664">MMITDSWYLLNSKYNCENNYRLNPDILPQQRHLLSPKELEEKTKVYANLIRLTDFFVRKLLFFLKDIPAVVIITDDECNVLKVMGNEDMRKNIEIKEGVSFQEQYTGTNSIYLCLNHNQPIQVKGKEHYHKALYNYCCSSCKFTLEEGISGTITLMTKVEQSSAFHLGLVSSVTDAIEREIELNKKNKKLNLFNQVILNSTKNGIIIIDHNGIITDFNEAAENYTGCTKNDVIGNHIYLFKDAFNKFFHYIENVLTDNTKYENIELHFHIDKSNKVCLFDALPIYDDDQFIGVFCQFRDITDRYELEQQVIANEKLSIIGQLSAGLAHEIRNPLTPISGFLQLLEKNCNCENANLYFKIINEELERVKELINNFVLVSKPEAPCKSKVHIQTLLSETIQFMKSEAILHNVSIFFTDHNEEEIFINIDKNQIKQVLINLLQNAIEEMSGGGEIHVTLMKNNETKQIEISVIDQGSGVDEEVLANIFKPFVTTKQSGTGLGLSVCHRIIKNHHGEITVETKKNEGSIFTIKLPFSVQEDN</sequence>
<dbReference type="AlphaFoldDB" id="A0A8J8K943"/>
<dbReference type="Gene3D" id="3.30.450.20">
    <property type="entry name" value="PAS domain"/>
    <property type="match status" value="1"/>
</dbReference>
<feature type="domain" description="PAS" evidence="10">
    <location>
        <begin position="197"/>
        <end position="249"/>
    </location>
</feature>
<dbReference type="InterPro" id="IPR003594">
    <property type="entry name" value="HATPase_dom"/>
</dbReference>
<dbReference type="Gene3D" id="1.10.287.130">
    <property type="match status" value="1"/>
</dbReference>
<name>A0A8J8K943_9BACI</name>
<comment type="catalytic activity">
    <reaction evidence="1">
        <text>ATP + protein L-histidine = ADP + protein N-phospho-L-histidine.</text>
        <dbReference type="EC" id="2.7.13.3"/>
    </reaction>
</comment>
<dbReference type="GO" id="GO:0006355">
    <property type="term" value="P:regulation of DNA-templated transcription"/>
    <property type="evidence" value="ECO:0007669"/>
    <property type="project" value="InterPro"/>
</dbReference>
<evidence type="ECO:0000313" key="11">
    <source>
        <dbReference type="EMBL" id="NSL52701.1"/>
    </source>
</evidence>
<dbReference type="PROSITE" id="PS50109">
    <property type="entry name" value="HIS_KIN"/>
    <property type="match status" value="1"/>
</dbReference>
<dbReference type="PROSITE" id="PS50112">
    <property type="entry name" value="PAS"/>
    <property type="match status" value="1"/>
</dbReference>
<evidence type="ECO:0000256" key="1">
    <source>
        <dbReference type="ARBA" id="ARBA00000085"/>
    </source>
</evidence>
<evidence type="ECO:0000256" key="7">
    <source>
        <dbReference type="ARBA" id="ARBA00022840"/>
    </source>
</evidence>
<dbReference type="InterPro" id="IPR005467">
    <property type="entry name" value="His_kinase_dom"/>
</dbReference>
<dbReference type="Gene3D" id="3.30.565.10">
    <property type="entry name" value="Histidine kinase-like ATPase, C-terminal domain"/>
    <property type="match status" value="1"/>
</dbReference>
<dbReference type="PRINTS" id="PR00344">
    <property type="entry name" value="BCTRLSENSOR"/>
</dbReference>
<dbReference type="Pfam" id="PF00512">
    <property type="entry name" value="HisKA"/>
    <property type="match status" value="1"/>
</dbReference>
<comment type="caution">
    <text evidence="11">The sequence shown here is derived from an EMBL/GenBank/DDBJ whole genome shotgun (WGS) entry which is preliminary data.</text>
</comment>